<dbReference type="GO" id="GO:0005886">
    <property type="term" value="C:plasma membrane"/>
    <property type="evidence" value="ECO:0007669"/>
    <property type="project" value="UniProtKB-SubCell"/>
</dbReference>
<dbReference type="SUPFAM" id="SSF81665">
    <property type="entry name" value="Calcium ATPase, transmembrane domain M"/>
    <property type="match status" value="1"/>
</dbReference>
<dbReference type="CDD" id="cd02080">
    <property type="entry name" value="P-type_ATPase_cation"/>
    <property type="match status" value="1"/>
</dbReference>
<evidence type="ECO:0000256" key="8">
    <source>
        <dbReference type="ARBA" id="ARBA00022967"/>
    </source>
</evidence>
<dbReference type="GO" id="GO:0005524">
    <property type="term" value="F:ATP binding"/>
    <property type="evidence" value="ECO:0007669"/>
    <property type="project" value="UniProtKB-KW"/>
</dbReference>
<feature type="transmembrane region" description="Helical" evidence="12">
    <location>
        <begin position="260"/>
        <end position="279"/>
    </location>
</feature>
<evidence type="ECO:0000313" key="14">
    <source>
        <dbReference type="EMBL" id="ABI56378.1"/>
    </source>
</evidence>
<keyword evidence="6" id="KW-0547">Nucleotide-binding</keyword>
<sequence length="914" mass="99917">MAQEEQQDPRQDFEAAQDTAWHSLDMKTALERLQSSADGLDSEEAKRRLETHGPNRLRPPEKDGPLKRFLLQFHNVLIYILIVAAIGTAFLQHWVDTGVILAVVLINAIIGFIQEGKAEKALDAIRGMLSPKAMVLRDGHRQTVDAEELVPGDIVLLQAGDRVPADLRLVEARNLRIDEAVLTGESVAVDKGLDPVDEASELGDRSSLAFSGTLVAFGRGLGVVAETGEQTEIGRVSTMLSEVESTTTPLLRQVAQFGHWLSVAIVAVAVATFLFGYLVRDYAAMDMFLAAVSLAVAAIPEGLPAIMTITLAIGVQRMARRNAIIRRLPAVETLGSVTVICSDKTGTLTRNEMTVQEVVTADRQYQVTGVGYEPHGDFELDGRDVEPDDSQPVLCEILQAVMLCNEAQVYEKDGRWRMEGDPTEGALITAALKAGMDARQLAGRMPRTDVIPFESSYKFMVTLHHDHEGNGYIIMKGAPERVLAVCAEQRTADGDQPLDPDWWQARMDEVAERGQRLLAVATKRVPADKRDLTFDDVEDGLVLLGVMGIIDPAREEAIAAVGECHSAGIQVRMITGDHSLTARAIGKQLGIGDGEHALAGHEIQEMDDTTLQERARDVEVFARTTPEHKLRLVKVLQADNQVVAMTGDGVNDAPALKRADVGIAMGVKGTEAAKEASEMVLADDNFASIAHAVEEGRTVYDNLKKAILFILPTNGGQAFTIVSAIMLGLALPLEPVQALWVNMVTAVTLALALAFEPPEPGLMERRPREPGRPLLSGFLIWRVLFVSALLVVGTFGHYFWMIEWEGASQELARTAAINTLVVGQMFYLINSRYILESVLNIRGLLGSRPVLIAIALLLVLQMLFTYSGPFQFLFSTEGIGWDEWSRILIFGLALFFIVEAEKAVLRPRLDPTRA</sequence>
<dbReference type="PANTHER" id="PTHR43294:SF21">
    <property type="entry name" value="CATION TRANSPORTING ATPASE"/>
    <property type="match status" value="1"/>
</dbReference>
<dbReference type="PRINTS" id="PR00119">
    <property type="entry name" value="CATATPASE"/>
</dbReference>
<dbReference type="InterPro" id="IPR004014">
    <property type="entry name" value="ATPase_P-typ_cation-transptr_N"/>
</dbReference>
<dbReference type="GO" id="GO:0046872">
    <property type="term" value="F:metal ion binding"/>
    <property type="evidence" value="ECO:0007669"/>
    <property type="project" value="UniProtKB-KW"/>
</dbReference>
<evidence type="ECO:0000256" key="12">
    <source>
        <dbReference type="SAM" id="Phobius"/>
    </source>
</evidence>
<dbReference type="SMART" id="SM00831">
    <property type="entry name" value="Cation_ATPase_N"/>
    <property type="match status" value="1"/>
</dbReference>
<dbReference type="Gene3D" id="3.40.1110.10">
    <property type="entry name" value="Calcium-transporting ATPase, cytoplasmic domain N"/>
    <property type="match status" value="1"/>
</dbReference>
<dbReference type="SFLD" id="SFLDF00027">
    <property type="entry name" value="p-type_atpase"/>
    <property type="match status" value="1"/>
</dbReference>
<dbReference type="InterPro" id="IPR044492">
    <property type="entry name" value="P_typ_ATPase_HD_dom"/>
</dbReference>
<keyword evidence="5" id="KW-0479">Metal-binding</keyword>
<dbReference type="GO" id="GO:0016887">
    <property type="term" value="F:ATP hydrolysis activity"/>
    <property type="evidence" value="ECO:0007669"/>
    <property type="project" value="InterPro"/>
</dbReference>
<feature type="domain" description="Cation-transporting P-type ATPase N-terminal" evidence="13">
    <location>
        <begin position="20"/>
        <end position="93"/>
    </location>
</feature>
<dbReference type="SUPFAM" id="SSF56784">
    <property type="entry name" value="HAD-like"/>
    <property type="match status" value="1"/>
</dbReference>
<evidence type="ECO:0000256" key="10">
    <source>
        <dbReference type="ARBA" id="ARBA00023136"/>
    </source>
</evidence>
<feature type="transmembrane region" description="Helical" evidence="12">
    <location>
        <begin position="706"/>
        <end position="731"/>
    </location>
</feature>
<dbReference type="Gene3D" id="3.40.50.1000">
    <property type="entry name" value="HAD superfamily/HAD-like"/>
    <property type="match status" value="1"/>
</dbReference>
<dbReference type="GO" id="GO:1990573">
    <property type="term" value="P:potassium ion import across plasma membrane"/>
    <property type="evidence" value="ECO:0007669"/>
    <property type="project" value="TreeGrafter"/>
</dbReference>
<dbReference type="eggNOG" id="COG0474">
    <property type="taxonomic scope" value="Bacteria"/>
</dbReference>
<dbReference type="FunFam" id="3.40.50.1000:FF:000001">
    <property type="entry name" value="Phospholipid-transporting ATPase IC"/>
    <property type="match status" value="1"/>
</dbReference>
<dbReference type="InterPro" id="IPR023298">
    <property type="entry name" value="ATPase_P-typ_TM_dom_sf"/>
</dbReference>
<dbReference type="SUPFAM" id="SSF81660">
    <property type="entry name" value="Metal cation-transporting ATPase, ATP-binding domain N"/>
    <property type="match status" value="1"/>
</dbReference>
<dbReference type="InterPro" id="IPR008250">
    <property type="entry name" value="ATPase_P-typ_transduc_dom_A_sf"/>
</dbReference>
<keyword evidence="8" id="KW-1278">Translocase</keyword>
<feature type="compositionally biased region" description="Basic and acidic residues" evidence="11">
    <location>
        <begin position="43"/>
        <end position="61"/>
    </location>
</feature>
<evidence type="ECO:0000256" key="1">
    <source>
        <dbReference type="ARBA" id="ARBA00004651"/>
    </source>
</evidence>
<feature type="transmembrane region" description="Helical" evidence="12">
    <location>
        <begin position="291"/>
        <end position="315"/>
    </location>
</feature>
<feature type="transmembrane region" description="Helical" evidence="12">
    <location>
        <begin position="69"/>
        <end position="91"/>
    </location>
</feature>
<evidence type="ECO:0000256" key="2">
    <source>
        <dbReference type="ARBA" id="ARBA00005675"/>
    </source>
</evidence>
<dbReference type="PANTHER" id="PTHR43294">
    <property type="entry name" value="SODIUM/POTASSIUM-TRANSPORTING ATPASE SUBUNIT ALPHA"/>
    <property type="match status" value="1"/>
</dbReference>
<feature type="region of interest" description="Disordered" evidence="11">
    <location>
        <begin position="35"/>
        <end position="61"/>
    </location>
</feature>
<comment type="subcellular location">
    <subcellularLocation>
        <location evidence="1">Cell membrane</location>
        <topology evidence="1">Multi-pass membrane protein</topology>
    </subcellularLocation>
</comment>
<dbReference type="InterPro" id="IPR036412">
    <property type="entry name" value="HAD-like_sf"/>
</dbReference>
<keyword evidence="10 12" id="KW-0472">Membrane</keyword>
<dbReference type="FunFam" id="3.40.50.1000:FF:000028">
    <property type="entry name" value="Calcium-transporting P-type ATPase, putative"/>
    <property type="match status" value="1"/>
</dbReference>
<dbReference type="GO" id="GO:0036376">
    <property type="term" value="P:sodium ion export across plasma membrane"/>
    <property type="evidence" value="ECO:0007669"/>
    <property type="project" value="TreeGrafter"/>
</dbReference>
<name>Q0A9V9_ALKEH</name>
<evidence type="ECO:0000256" key="4">
    <source>
        <dbReference type="ARBA" id="ARBA00022692"/>
    </source>
</evidence>
<accession>Q0A9V9</accession>
<feature type="transmembrane region" description="Helical" evidence="12">
    <location>
        <begin position="887"/>
        <end position="905"/>
    </location>
</feature>
<dbReference type="InterPro" id="IPR001757">
    <property type="entry name" value="P_typ_ATPase"/>
</dbReference>
<keyword evidence="9 12" id="KW-1133">Transmembrane helix</keyword>
<dbReference type="GO" id="GO:1902600">
    <property type="term" value="P:proton transmembrane transport"/>
    <property type="evidence" value="ECO:0007669"/>
    <property type="project" value="TreeGrafter"/>
</dbReference>
<dbReference type="KEGG" id="aeh:Mlg_1025"/>
<evidence type="ECO:0000256" key="7">
    <source>
        <dbReference type="ARBA" id="ARBA00022840"/>
    </source>
</evidence>
<evidence type="ECO:0000256" key="3">
    <source>
        <dbReference type="ARBA" id="ARBA00022475"/>
    </source>
</evidence>
<feature type="transmembrane region" description="Helical" evidence="12">
    <location>
        <begin position="97"/>
        <end position="113"/>
    </location>
</feature>
<dbReference type="InterPro" id="IPR050510">
    <property type="entry name" value="Cation_transp_ATPase_P-type"/>
</dbReference>
<dbReference type="SUPFAM" id="SSF81653">
    <property type="entry name" value="Calcium ATPase, transduction domain A"/>
    <property type="match status" value="1"/>
</dbReference>
<dbReference type="Pfam" id="PF00122">
    <property type="entry name" value="E1-E2_ATPase"/>
    <property type="match status" value="1"/>
</dbReference>
<dbReference type="Pfam" id="PF00689">
    <property type="entry name" value="Cation_ATPase_C"/>
    <property type="match status" value="1"/>
</dbReference>
<dbReference type="AlphaFoldDB" id="Q0A9V9"/>
<dbReference type="InterPro" id="IPR059000">
    <property type="entry name" value="ATPase_P-type_domA"/>
</dbReference>
<dbReference type="Pfam" id="PF13246">
    <property type="entry name" value="Cation_ATPase"/>
    <property type="match status" value="1"/>
</dbReference>
<dbReference type="HOGENOM" id="CLU_002360_2_1_6"/>
<dbReference type="Pfam" id="PF08282">
    <property type="entry name" value="Hydrolase_3"/>
    <property type="match status" value="1"/>
</dbReference>
<dbReference type="InterPro" id="IPR006068">
    <property type="entry name" value="ATPase_P-typ_cation-transptr_C"/>
</dbReference>
<dbReference type="PRINTS" id="PR00120">
    <property type="entry name" value="HATPASE"/>
</dbReference>
<dbReference type="InterPro" id="IPR023299">
    <property type="entry name" value="ATPase_P-typ_cyto_dom_N"/>
</dbReference>
<dbReference type="EMBL" id="CP000453">
    <property type="protein sequence ID" value="ABI56378.1"/>
    <property type="molecule type" value="Genomic_DNA"/>
</dbReference>
<proteinExistence type="inferred from homology"/>
<dbReference type="InterPro" id="IPR023214">
    <property type="entry name" value="HAD_sf"/>
</dbReference>
<keyword evidence="4 12" id="KW-0812">Transmembrane</keyword>
<feature type="transmembrane region" description="Helical" evidence="12">
    <location>
        <begin position="850"/>
        <end position="867"/>
    </location>
</feature>
<reference evidence="15" key="1">
    <citation type="submission" date="2006-08" db="EMBL/GenBank/DDBJ databases">
        <title>Complete sequence of Alkalilimnicola ehrilichei MLHE-1.</title>
        <authorList>
            <person name="Copeland A."/>
            <person name="Lucas S."/>
            <person name="Lapidus A."/>
            <person name="Barry K."/>
            <person name="Detter J.C."/>
            <person name="Glavina del Rio T."/>
            <person name="Hammon N."/>
            <person name="Israni S."/>
            <person name="Dalin E."/>
            <person name="Tice H."/>
            <person name="Pitluck S."/>
            <person name="Sims D."/>
            <person name="Brettin T."/>
            <person name="Bruce D."/>
            <person name="Han C."/>
            <person name="Tapia R."/>
            <person name="Gilna P."/>
            <person name="Schmutz J."/>
            <person name="Larimer F."/>
            <person name="Land M."/>
            <person name="Hauser L."/>
            <person name="Kyrpides N."/>
            <person name="Mikhailova N."/>
            <person name="Oremland R.S."/>
            <person name="Hoeft S.E."/>
            <person name="Switzer-Blum J."/>
            <person name="Kulp T."/>
            <person name="King G."/>
            <person name="Tabita R."/>
            <person name="Witte B."/>
            <person name="Santini J.M."/>
            <person name="Basu P."/>
            <person name="Hollibaugh J.T."/>
            <person name="Xie G."/>
            <person name="Stolz J.F."/>
            <person name="Richardson P."/>
        </authorList>
    </citation>
    <scope>NUCLEOTIDE SEQUENCE [LARGE SCALE GENOMIC DNA]</scope>
    <source>
        <strain evidence="15">ATCC BAA-1101 / DSM 17681 / MLHE-1</strain>
    </source>
</reference>
<dbReference type="GO" id="GO:0006883">
    <property type="term" value="P:intracellular sodium ion homeostasis"/>
    <property type="evidence" value="ECO:0007669"/>
    <property type="project" value="TreeGrafter"/>
</dbReference>
<evidence type="ECO:0000313" key="15">
    <source>
        <dbReference type="Proteomes" id="UP000001962"/>
    </source>
</evidence>
<dbReference type="Pfam" id="PF00690">
    <property type="entry name" value="Cation_ATPase_N"/>
    <property type="match status" value="1"/>
</dbReference>
<feature type="transmembrane region" description="Helical" evidence="12">
    <location>
        <begin position="737"/>
        <end position="755"/>
    </location>
</feature>
<dbReference type="GO" id="GO:0005391">
    <property type="term" value="F:P-type sodium:potassium-exchanging transporter activity"/>
    <property type="evidence" value="ECO:0007669"/>
    <property type="project" value="TreeGrafter"/>
</dbReference>
<keyword evidence="3" id="KW-1003">Cell membrane</keyword>
<dbReference type="FunFam" id="2.70.150.10:FF:000016">
    <property type="entry name" value="Calcium-transporting P-type ATPase putative"/>
    <property type="match status" value="1"/>
</dbReference>
<keyword evidence="7" id="KW-0067">ATP-binding</keyword>
<dbReference type="InterPro" id="IPR018303">
    <property type="entry name" value="ATPase_P-typ_P_site"/>
</dbReference>
<evidence type="ECO:0000256" key="9">
    <source>
        <dbReference type="ARBA" id="ARBA00022989"/>
    </source>
</evidence>
<dbReference type="RefSeq" id="WP_011628773.1">
    <property type="nucleotide sequence ID" value="NC_008340.1"/>
</dbReference>
<dbReference type="NCBIfam" id="TIGR01494">
    <property type="entry name" value="ATPase_P-type"/>
    <property type="match status" value="2"/>
</dbReference>
<evidence type="ECO:0000259" key="13">
    <source>
        <dbReference type="SMART" id="SM00831"/>
    </source>
</evidence>
<comment type="similarity">
    <text evidence="2">Belongs to the cation transport ATPase (P-type) (TC 3.A.3) family. Type IIA subfamily.</text>
</comment>
<dbReference type="Gene3D" id="1.20.1110.10">
    <property type="entry name" value="Calcium-transporting ATPase, transmembrane domain"/>
    <property type="match status" value="1"/>
</dbReference>
<evidence type="ECO:0000256" key="6">
    <source>
        <dbReference type="ARBA" id="ARBA00022741"/>
    </source>
</evidence>
<dbReference type="Proteomes" id="UP000001962">
    <property type="component" value="Chromosome"/>
</dbReference>
<feature type="transmembrane region" description="Helical" evidence="12">
    <location>
        <begin position="811"/>
        <end position="829"/>
    </location>
</feature>
<protein>
    <submittedName>
        <fullName evidence="14">ATPase, P-type (Transporting), HAD superfamily, subfamily IC</fullName>
    </submittedName>
</protein>
<dbReference type="Gene3D" id="2.70.150.10">
    <property type="entry name" value="Calcium-transporting ATPase, cytoplasmic transduction domain A"/>
    <property type="match status" value="1"/>
</dbReference>
<dbReference type="SFLD" id="SFLDG00002">
    <property type="entry name" value="C1.7:_P-type_atpase_like"/>
    <property type="match status" value="1"/>
</dbReference>
<gene>
    <name evidence="14" type="ordered locus">Mlg_1025</name>
</gene>
<dbReference type="PROSITE" id="PS00154">
    <property type="entry name" value="ATPASE_E1_E2"/>
    <property type="match status" value="1"/>
</dbReference>
<feature type="transmembrane region" description="Helical" evidence="12">
    <location>
        <begin position="775"/>
        <end position="799"/>
    </location>
</feature>
<evidence type="ECO:0000256" key="5">
    <source>
        <dbReference type="ARBA" id="ARBA00022723"/>
    </source>
</evidence>
<dbReference type="GO" id="GO:0030007">
    <property type="term" value="P:intracellular potassium ion homeostasis"/>
    <property type="evidence" value="ECO:0007669"/>
    <property type="project" value="TreeGrafter"/>
</dbReference>
<evidence type="ECO:0000256" key="11">
    <source>
        <dbReference type="SAM" id="MobiDB-lite"/>
    </source>
</evidence>
<dbReference type="SFLD" id="SFLDS00003">
    <property type="entry name" value="Haloacid_Dehalogenase"/>
    <property type="match status" value="1"/>
</dbReference>
<keyword evidence="15" id="KW-1185">Reference proteome</keyword>
<organism evidence="14 15">
    <name type="scientific">Alkalilimnicola ehrlichii (strain ATCC BAA-1101 / DSM 17681 / MLHE-1)</name>
    <dbReference type="NCBI Taxonomy" id="187272"/>
    <lineage>
        <taxon>Bacteria</taxon>
        <taxon>Pseudomonadati</taxon>
        <taxon>Pseudomonadota</taxon>
        <taxon>Gammaproteobacteria</taxon>
        <taxon>Chromatiales</taxon>
        <taxon>Ectothiorhodospiraceae</taxon>
        <taxon>Alkalilimnicola</taxon>
    </lineage>
</organism>